<dbReference type="Pfam" id="PF12937">
    <property type="entry name" value="F-box-like"/>
    <property type="match status" value="1"/>
</dbReference>
<dbReference type="EMBL" id="OZ034835">
    <property type="protein sequence ID" value="CAL1676811.1"/>
    <property type="molecule type" value="Genomic_DNA"/>
</dbReference>
<dbReference type="PANTHER" id="PTHR14939:SF5">
    <property type="entry name" value="F-BOX ONLY PROTEIN 22"/>
    <property type="match status" value="1"/>
</dbReference>
<dbReference type="GO" id="GO:0000209">
    <property type="term" value="P:protein polyubiquitination"/>
    <property type="evidence" value="ECO:0007669"/>
    <property type="project" value="TreeGrafter"/>
</dbReference>
<name>A0AAV2NBP6_9HYME</name>
<dbReference type="Proteomes" id="UP001497644">
    <property type="component" value="Chromosome 12"/>
</dbReference>
<dbReference type="InterPro" id="IPR036047">
    <property type="entry name" value="F-box-like_dom_sf"/>
</dbReference>
<gene>
    <name evidence="3" type="ORF">LPLAT_LOCUS2922</name>
</gene>
<accession>A0AAV2NBP6</accession>
<feature type="domain" description="F-box" evidence="2">
    <location>
        <begin position="40"/>
        <end position="71"/>
    </location>
</feature>
<evidence type="ECO:0000313" key="3">
    <source>
        <dbReference type="EMBL" id="CAL1676811.1"/>
    </source>
</evidence>
<keyword evidence="4" id="KW-1185">Reference proteome</keyword>
<proteinExistence type="predicted"/>
<feature type="region of interest" description="Disordered" evidence="1">
    <location>
        <begin position="1"/>
        <end position="27"/>
    </location>
</feature>
<organism evidence="3 4">
    <name type="scientific">Lasius platythorax</name>
    <dbReference type="NCBI Taxonomy" id="488582"/>
    <lineage>
        <taxon>Eukaryota</taxon>
        <taxon>Metazoa</taxon>
        <taxon>Ecdysozoa</taxon>
        <taxon>Arthropoda</taxon>
        <taxon>Hexapoda</taxon>
        <taxon>Insecta</taxon>
        <taxon>Pterygota</taxon>
        <taxon>Neoptera</taxon>
        <taxon>Endopterygota</taxon>
        <taxon>Hymenoptera</taxon>
        <taxon>Apocrita</taxon>
        <taxon>Aculeata</taxon>
        <taxon>Formicoidea</taxon>
        <taxon>Formicidae</taxon>
        <taxon>Formicinae</taxon>
        <taxon>Lasius</taxon>
        <taxon>Lasius</taxon>
    </lineage>
</organism>
<evidence type="ECO:0000259" key="2">
    <source>
        <dbReference type="Pfam" id="PF12937"/>
    </source>
</evidence>
<dbReference type="InterPro" id="IPR001810">
    <property type="entry name" value="F-box_dom"/>
</dbReference>
<evidence type="ECO:0000256" key="1">
    <source>
        <dbReference type="SAM" id="MobiDB-lite"/>
    </source>
</evidence>
<protein>
    <recommendedName>
        <fullName evidence="2">F-box domain-containing protein</fullName>
    </recommendedName>
</protein>
<reference evidence="3" key="1">
    <citation type="submission" date="2024-04" db="EMBL/GenBank/DDBJ databases">
        <authorList>
            <consortium name="Molecular Ecology Group"/>
        </authorList>
    </citation>
    <scope>NUCLEOTIDE SEQUENCE</scope>
</reference>
<sequence length="403" mass="46174">MEQPPLKRIRSERSPAGSENDGTVQSRENPVDSNIYLTYDILRIVFRYLNGRDLASAAMVCRLWLEAANNEKCTRSPHCFMEYYKPPVSLNGIKDSKIKPSIGFFFIPENTPLNIEGYILDLLPQNCVAIMLYTSGIVMNNIEMEYHAFPNIVCAFLPQIPNVTINAFKVTEKYLLPILQSGKRSRTVEYQEFIKVVDETSIPNHDRSTCLMLFCNYSGHHRAMLFASTIQKSQEDGITSLWGGVVEDVYTQHIHSNNPYARKKELISGRRNPYCLAVLITGPIQTWSTVVDKKCRTKEQVEVKLRLFRDQVKLKKHSMGFMFACKARGTTMYNEEKNVESTIFKTLFPTVPLVGCFGDGEFGKNTMPVDEMEKKTRSKKKQKAYINSLYNEFSTMFMILTYG</sequence>
<dbReference type="SUPFAM" id="SSF81383">
    <property type="entry name" value="F-box domain"/>
    <property type="match status" value="1"/>
</dbReference>
<evidence type="ECO:0000313" key="4">
    <source>
        <dbReference type="Proteomes" id="UP001497644"/>
    </source>
</evidence>
<dbReference type="GO" id="GO:0032436">
    <property type="term" value="P:positive regulation of proteasomal ubiquitin-dependent protein catabolic process"/>
    <property type="evidence" value="ECO:0007669"/>
    <property type="project" value="TreeGrafter"/>
</dbReference>
<dbReference type="PANTHER" id="PTHR14939">
    <property type="entry name" value="F-BOX ONLY PROTEIN 22"/>
    <property type="match status" value="1"/>
</dbReference>
<dbReference type="AlphaFoldDB" id="A0AAV2NBP6"/>
<dbReference type="Gene3D" id="1.20.1280.50">
    <property type="match status" value="1"/>
</dbReference>